<comment type="caution">
    <text evidence="1">The sequence shown here is derived from an EMBL/GenBank/DDBJ whole genome shotgun (WGS) entry which is preliminary data.</text>
</comment>
<evidence type="ECO:0000313" key="1">
    <source>
        <dbReference type="EMBL" id="KAG5632376.1"/>
    </source>
</evidence>
<protein>
    <submittedName>
        <fullName evidence="1">Uncharacterized protein</fullName>
    </submittedName>
</protein>
<dbReference type="EMBL" id="JACXVP010000001">
    <property type="protein sequence ID" value="KAG5632376.1"/>
    <property type="molecule type" value="Genomic_DNA"/>
</dbReference>
<name>A0A9J6B6S4_SOLCO</name>
<dbReference type="AlphaFoldDB" id="A0A9J6B6S4"/>
<dbReference type="OrthoDB" id="593744at2759"/>
<dbReference type="Proteomes" id="UP000824120">
    <property type="component" value="Chromosome 1"/>
</dbReference>
<evidence type="ECO:0000313" key="2">
    <source>
        <dbReference type="Proteomes" id="UP000824120"/>
    </source>
</evidence>
<reference evidence="1 2" key="1">
    <citation type="submission" date="2020-09" db="EMBL/GenBank/DDBJ databases">
        <title>De no assembly of potato wild relative species, Solanum commersonii.</title>
        <authorList>
            <person name="Cho K."/>
        </authorList>
    </citation>
    <scope>NUCLEOTIDE SEQUENCE [LARGE SCALE GENOMIC DNA]</scope>
    <source>
        <strain evidence="1">LZ3.2</strain>
        <tissue evidence="1">Leaf</tissue>
    </source>
</reference>
<organism evidence="1 2">
    <name type="scientific">Solanum commersonii</name>
    <name type="common">Commerson's wild potato</name>
    <name type="synonym">Commerson's nightshade</name>
    <dbReference type="NCBI Taxonomy" id="4109"/>
    <lineage>
        <taxon>Eukaryota</taxon>
        <taxon>Viridiplantae</taxon>
        <taxon>Streptophyta</taxon>
        <taxon>Embryophyta</taxon>
        <taxon>Tracheophyta</taxon>
        <taxon>Spermatophyta</taxon>
        <taxon>Magnoliopsida</taxon>
        <taxon>eudicotyledons</taxon>
        <taxon>Gunneridae</taxon>
        <taxon>Pentapetalae</taxon>
        <taxon>asterids</taxon>
        <taxon>lamiids</taxon>
        <taxon>Solanales</taxon>
        <taxon>Solanaceae</taxon>
        <taxon>Solanoideae</taxon>
        <taxon>Solaneae</taxon>
        <taxon>Solanum</taxon>
    </lineage>
</organism>
<proteinExistence type="predicted"/>
<accession>A0A9J6B6S4</accession>
<gene>
    <name evidence="1" type="ORF">H5410_004093</name>
</gene>
<sequence length="136" mass="15442">MILADIYRSFDPPVKGNASSRMQHTASTMDSRTSLPTSYYGAGSFQIGALHYKSFQKGGEIRVLAGYERFCVRVDREVPFPGLAQKIWDGCLVIGIGTMSRLIQQQAEFEEERAKATRRETLLRDKLIRTIREHKS</sequence>
<keyword evidence="2" id="KW-1185">Reference proteome</keyword>